<protein>
    <recommendedName>
        <fullName evidence="4">Superinfection immunity protein</fullName>
    </recommendedName>
</protein>
<keyword evidence="1" id="KW-0472">Membrane</keyword>
<keyword evidence="1" id="KW-1133">Transmembrane helix</keyword>
<dbReference type="EMBL" id="CP003746">
    <property type="protein sequence ID" value="AFU99976.1"/>
    <property type="molecule type" value="Genomic_DNA"/>
</dbReference>
<reference evidence="2 3" key="1">
    <citation type="journal article" date="2013" name="Genome Announc.">
        <title>Complete genome sequence of Simiduia agarivorans SA1(T), a marine bacterium able to degrade a variety of polysaccharides.</title>
        <authorList>
            <person name="Lin S.Y."/>
            <person name="Shieh W.Y."/>
            <person name="Chen J.S."/>
            <person name="Tang S.L."/>
        </authorList>
    </citation>
    <scope>NUCLEOTIDE SEQUENCE [LARGE SCALE GENOMIC DNA]</scope>
    <source>
        <strain evidence="3">DSM 21679 / JCM 13881 / BCRC 17597 / SA1</strain>
    </source>
</reference>
<dbReference type="OrthoDB" id="5771061at2"/>
<feature type="transmembrane region" description="Helical" evidence="1">
    <location>
        <begin position="14"/>
        <end position="37"/>
    </location>
</feature>
<dbReference type="RefSeq" id="WP_015048129.1">
    <property type="nucleotide sequence ID" value="NC_018868.3"/>
</dbReference>
<sequence>MDFITTLTADAGPLGWAVLIPGVVLLWFLPALLALAFNPSQARLIALACVPAGLSFVAWGALFVWAITGRVADRFLQRTTR</sequence>
<accession>K4KLR2</accession>
<dbReference type="HOGENOM" id="CLU_188435_0_0_6"/>
<gene>
    <name evidence="2" type="ordered locus">M5M_14200</name>
</gene>
<feature type="transmembrane region" description="Helical" evidence="1">
    <location>
        <begin position="44"/>
        <end position="67"/>
    </location>
</feature>
<evidence type="ECO:0000313" key="3">
    <source>
        <dbReference type="Proteomes" id="UP000000466"/>
    </source>
</evidence>
<dbReference type="KEGG" id="saga:M5M_14200"/>
<name>K4KLR2_SIMAS</name>
<keyword evidence="3" id="KW-1185">Reference proteome</keyword>
<evidence type="ECO:0000313" key="2">
    <source>
        <dbReference type="EMBL" id="AFU99976.1"/>
    </source>
</evidence>
<dbReference type="Pfam" id="PF14373">
    <property type="entry name" value="Imm_superinfect"/>
    <property type="match status" value="1"/>
</dbReference>
<dbReference type="STRING" id="1117647.M5M_14200"/>
<evidence type="ECO:0008006" key="4">
    <source>
        <dbReference type="Google" id="ProtNLM"/>
    </source>
</evidence>
<organism evidence="2 3">
    <name type="scientific">Simiduia agarivorans (strain DSM 21679 / JCM 13881 / BCRC 17597 / SA1)</name>
    <dbReference type="NCBI Taxonomy" id="1117647"/>
    <lineage>
        <taxon>Bacteria</taxon>
        <taxon>Pseudomonadati</taxon>
        <taxon>Pseudomonadota</taxon>
        <taxon>Gammaproteobacteria</taxon>
        <taxon>Cellvibrionales</taxon>
        <taxon>Cellvibrionaceae</taxon>
        <taxon>Simiduia</taxon>
    </lineage>
</organism>
<dbReference type="AlphaFoldDB" id="K4KLR2"/>
<evidence type="ECO:0000256" key="1">
    <source>
        <dbReference type="SAM" id="Phobius"/>
    </source>
</evidence>
<keyword evidence="1" id="KW-0812">Transmembrane</keyword>
<proteinExistence type="predicted"/>
<dbReference type="Proteomes" id="UP000000466">
    <property type="component" value="Chromosome"/>
</dbReference>
<dbReference type="InterPro" id="IPR016410">
    <property type="entry name" value="Phage_imm"/>
</dbReference>